<dbReference type="EMBL" id="SRIO01000017">
    <property type="protein sequence ID" value="TFZ81700.1"/>
    <property type="molecule type" value="Genomic_DNA"/>
</dbReference>
<name>A0A4Z0F6A4_9GAMM</name>
<reference evidence="1 2" key="1">
    <citation type="journal article" date="2019" name="ISME J.">
        <title>Candidatus Macondimonas diazotrophica, a novel gammaproteobacterial genus dominating crude-oil-contaminated coastal sediments.</title>
        <authorList>
            <person name="Karthikeyan S."/>
            <person name="Konstantinidis K."/>
        </authorList>
    </citation>
    <scope>NUCLEOTIDE SEQUENCE [LARGE SCALE GENOMIC DNA]</scope>
    <source>
        <strain evidence="1 2">KTK01</strain>
    </source>
</reference>
<keyword evidence="2" id="KW-1185">Reference proteome</keyword>
<gene>
    <name evidence="1" type="ORF">E4680_11560</name>
</gene>
<proteinExistence type="predicted"/>
<protein>
    <submittedName>
        <fullName evidence="1">Uncharacterized protein</fullName>
    </submittedName>
</protein>
<dbReference type="RefSeq" id="WP_135282577.1">
    <property type="nucleotide sequence ID" value="NZ_SRIO01000017.1"/>
</dbReference>
<dbReference type="Proteomes" id="UP000297890">
    <property type="component" value="Unassembled WGS sequence"/>
</dbReference>
<comment type="caution">
    <text evidence="1">The sequence shown here is derived from an EMBL/GenBank/DDBJ whole genome shotgun (WGS) entry which is preliminary data.</text>
</comment>
<sequence length="197" mass="22577">MNFSELVDEVKSITARPDLQSSAESAVSAATLKAHTSGFYYNDLVELAVQFDEPRRIQTFDPADVSSYYRRVKYIRIWEGDADGEAKEILEPITTEVALDSYGYPRLNVFYMAGKFLQIRTYAELDKILFGFYRYPDITSESFSSWIAVELPWAIIWEAARTIFNRIGYQEQASQMQALVREQYSQLAFQAADVVPS</sequence>
<organism evidence="1 2">
    <name type="scientific">Candidatus Macondimonas diazotrophica</name>
    <dbReference type="NCBI Taxonomy" id="2305248"/>
    <lineage>
        <taxon>Bacteria</taxon>
        <taxon>Pseudomonadati</taxon>
        <taxon>Pseudomonadota</taxon>
        <taxon>Gammaproteobacteria</taxon>
        <taxon>Chromatiales</taxon>
        <taxon>Ectothiorhodospiraceae</taxon>
        <taxon>Candidatus Macondimonas</taxon>
    </lineage>
</organism>
<evidence type="ECO:0000313" key="1">
    <source>
        <dbReference type="EMBL" id="TFZ81700.1"/>
    </source>
</evidence>
<dbReference type="AlphaFoldDB" id="A0A4Z0F6A4"/>
<evidence type="ECO:0000313" key="2">
    <source>
        <dbReference type="Proteomes" id="UP000297890"/>
    </source>
</evidence>
<accession>A0A4Z0F6A4</accession>